<evidence type="ECO:0000256" key="4">
    <source>
        <dbReference type="ARBA" id="ARBA00022723"/>
    </source>
</evidence>
<reference evidence="14" key="1">
    <citation type="submission" date="2021-01" db="UniProtKB">
        <authorList>
            <consortium name="EnsemblMetazoa"/>
        </authorList>
    </citation>
    <scope>IDENTIFICATION</scope>
</reference>
<dbReference type="AlphaFoldDB" id="A0A7M7KC34"/>
<evidence type="ECO:0000259" key="13">
    <source>
        <dbReference type="Pfam" id="PF01406"/>
    </source>
</evidence>
<evidence type="ECO:0000256" key="7">
    <source>
        <dbReference type="ARBA" id="ARBA00022840"/>
    </source>
</evidence>
<dbReference type="SUPFAM" id="SSF47323">
    <property type="entry name" value="Anticodon-binding domain of a subclass of class I aminoacyl-tRNA synthetases"/>
    <property type="match status" value="1"/>
</dbReference>
<dbReference type="Pfam" id="PF01406">
    <property type="entry name" value="tRNA-synt_1e"/>
    <property type="match status" value="1"/>
</dbReference>
<dbReference type="Proteomes" id="UP000594260">
    <property type="component" value="Unplaced"/>
</dbReference>
<dbReference type="EnsemblMetazoa" id="XM_022807858">
    <property type="protein sequence ID" value="XP_022663593"/>
    <property type="gene ID" value="LOC111251358"/>
</dbReference>
<dbReference type="NCBIfam" id="TIGR00435">
    <property type="entry name" value="cysS"/>
    <property type="match status" value="1"/>
</dbReference>
<dbReference type="RefSeq" id="XP_022663593.1">
    <property type="nucleotide sequence ID" value="XM_022807858.1"/>
</dbReference>
<dbReference type="GO" id="GO:0005524">
    <property type="term" value="F:ATP binding"/>
    <property type="evidence" value="ECO:0007669"/>
    <property type="project" value="UniProtKB-KW"/>
</dbReference>
<dbReference type="HAMAP" id="MF_00041">
    <property type="entry name" value="Cys_tRNA_synth"/>
    <property type="match status" value="1"/>
</dbReference>
<dbReference type="PANTHER" id="PTHR10890:SF3">
    <property type="entry name" value="CYSTEINE--TRNA LIGASE, CYTOPLASMIC"/>
    <property type="match status" value="1"/>
</dbReference>
<evidence type="ECO:0000256" key="12">
    <source>
        <dbReference type="SAM" id="Coils"/>
    </source>
</evidence>
<dbReference type="InterPro" id="IPR015803">
    <property type="entry name" value="Cys-tRNA-ligase"/>
</dbReference>
<evidence type="ECO:0000256" key="8">
    <source>
        <dbReference type="ARBA" id="ARBA00022917"/>
    </source>
</evidence>
<dbReference type="InParanoid" id="A0A7M7KC34"/>
<evidence type="ECO:0000313" key="15">
    <source>
        <dbReference type="Proteomes" id="UP000594260"/>
    </source>
</evidence>
<dbReference type="RefSeq" id="XP_022663595.1">
    <property type="nucleotide sequence ID" value="XM_022807860.1"/>
</dbReference>
<dbReference type="GeneID" id="111251358"/>
<keyword evidence="4" id="KW-0479">Metal-binding</keyword>
<feature type="coiled-coil region" evidence="12">
    <location>
        <begin position="622"/>
        <end position="654"/>
    </location>
</feature>
<dbReference type="EnsemblMetazoa" id="XM_022807860">
    <property type="protein sequence ID" value="XP_022663595"/>
    <property type="gene ID" value="LOC111251358"/>
</dbReference>
<organism evidence="14 15">
    <name type="scientific">Varroa destructor</name>
    <name type="common">Honeybee mite</name>
    <dbReference type="NCBI Taxonomy" id="109461"/>
    <lineage>
        <taxon>Eukaryota</taxon>
        <taxon>Metazoa</taxon>
        <taxon>Ecdysozoa</taxon>
        <taxon>Arthropoda</taxon>
        <taxon>Chelicerata</taxon>
        <taxon>Arachnida</taxon>
        <taxon>Acari</taxon>
        <taxon>Parasitiformes</taxon>
        <taxon>Mesostigmata</taxon>
        <taxon>Gamasina</taxon>
        <taxon>Dermanyssoidea</taxon>
        <taxon>Varroidae</taxon>
        <taxon>Varroa</taxon>
    </lineage>
</organism>
<evidence type="ECO:0000256" key="5">
    <source>
        <dbReference type="ARBA" id="ARBA00022741"/>
    </source>
</evidence>
<sequence>MEEKRKRCQPSWKLPAGTTLGLKLYNSLTRQKEPFVPQKGQRITWYNCGPTVYDAAHMGHARSYISFDILRRVLQYYFGYDIFFVMNITDIDDKIIKRARQNHLFEEYRQSNPKNFVKDGKEAVERYREKLAKEEDKGKSAMLERLVEQADAALACPTDEARLWEALKDPLSDWLDSQKGSSVTDHSIFNKLSRFWEEEYFSDMKALNVLPSDVVTRVSEYVPEIIQFVEKIITQGLAYESQGSVYFDTIKFDQCDNHFYAKLVPEAFGDDKALQEGEGDLSQGCGKRNNSDFALWKASKPGEPAWDSPWGRGRPGWHIECSVMASELLGECIDIHSGGYDLKFPHHDNEIAQSEAYFNNDNWVRYFLHSGHLTISGCKMSKSLKNFITIKDALRKNTARQLRLAFLLHQWKDTLDYSDNTMEIAMQYEKIFNEFFLSVKDTLRTTGASATESLRKWNTEEMKLNDMFQNTRSSVHAALCDNIDTRSALDALRESVSAVNVYIREMNTAKRTLNTVLLKNIAVYVTHILRVFGAIETSDEIGFPAIGGVGNTSIEAIVTPFLTVLSNFRTEVRTQARKTKQADILKICDLLRDEVLPELGVRLEDHEGQRTIVKLSDRETLMREKEAKLKIEEKKRLEKEAKKKEQEMVAAEKELLRKVPPQDLFKREMDKYSVFDESGIPVLDVEGKEVSKGLQKKLKKLQQAHEKKYQEFLTEQESYN</sequence>
<dbReference type="CDD" id="cd00672">
    <property type="entry name" value="CysRS_core"/>
    <property type="match status" value="1"/>
</dbReference>
<proteinExistence type="inferred from homology"/>
<dbReference type="EC" id="6.1.1.16" evidence="2"/>
<dbReference type="OMA" id="FHNDMKS"/>
<keyword evidence="7" id="KW-0067">ATP-binding</keyword>
<dbReference type="InterPro" id="IPR014729">
    <property type="entry name" value="Rossmann-like_a/b/a_fold"/>
</dbReference>
<feature type="coiled-coil region" evidence="12">
    <location>
        <begin position="117"/>
        <end position="144"/>
    </location>
</feature>
<evidence type="ECO:0000313" key="14">
    <source>
        <dbReference type="EnsemblMetazoa" id="XP_022663593"/>
    </source>
</evidence>
<dbReference type="OrthoDB" id="438179at2759"/>
<dbReference type="Gene3D" id="3.40.50.620">
    <property type="entry name" value="HUPs"/>
    <property type="match status" value="1"/>
</dbReference>
<dbReference type="InterPro" id="IPR024909">
    <property type="entry name" value="Cys-tRNA/MSH_ligase"/>
</dbReference>
<evidence type="ECO:0000256" key="1">
    <source>
        <dbReference type="ARBA" id="ARBA00001947"/>
    </source>
</evidence>
<dbReference type="PRINTS" id="PR00983">
    <property type="entry name" value="TRNASYNTHCYS"/>
</dbReference>
<dbReference type="GO" id="GO:0006423">
    <property type="term" value="P:cysteinyl-tRNA aminoacylation"/>
    <property type="evidence" value="ECO:0007669"/>
    <property type="project" value="InterPro"/>
</dbReference>
<keyword evidence="15" id="KW-1185">Reference proteome</keyword>
<accession>A0A7M7KC34</accession>
<dbReference type="FunCoup" id="A0A7M7KC34">
    <property type="interactions" value="2146"/>
</dbReference>
<dbReference type="InterPro" id="IPR009080">
    <property type="entry name" value="tRNAsynth_Ia_anticodon-bd"/>
</dbReference>
<keyword evidence="3" id="KW-0436">Ligase</keyword>
<keyword evidence="12" id="KW-0175">Coiled coil</keyword>
<evidence type="ECO:0000256" key="6">
    <source>
        <dbReference type="ARBA" id="ARBA00022833"/>
    </source>
</evidence>
<evidence type="ECO:0000256" key="11">
    <source>
        <dbReference type="ARBA" id="ARBA00039362"/>
    </source>
</evidence>
<evidence type="ECO:0000256" key="2">
    <source>
        <dbReference type="ARBA" id="ARBA00012832"/>
    </source>
</evidence>
<dbReference type="RefSeq" id="XP_022663594.1">
    <property type="nucleotide sequence ID" value="XM_022807859.1"/>
</dbReference>
<dbReference type="SUPFAM" id="SSF52374">
    <property type="entry name" value="Nucleotidylyl transferase"/>
    <property type="match status" value="1"/>
</dbReference>
<comment type="cofactor">
    <cofactor evidence="1">
        <name>Zn(2+)</name>
        <dbReference type="ChEBI" id="CHEBI:29105"/>
    </cofactor>
</comment>
<dbReference type="KEGG" id="vde:111251358"/>
<keyword evidence="9" id="KW-0030">Aminoacyl-tRNA synthetase</keyword>
<keyword evidence="8" id="KW-0648">Protein biosynthesis</keyword>
<evidence type="ECO:0000256" key="10">
    <source>
        <dbReference type="ARBA" id="ARBA00031499"/>
    </source>
</evidence>
<name>A0A7M7KC34_VARDE</name>
<keyword evidence="6" id="KW-0862">Zinc</keyword>
<dbReference type="GO" id="GO:0005737">
    <property type="term" value="C:cytoplasm"/>
    <property type="evidence" value="ECO:0007669"/>
    <property type="project" value="TreeGrafter"/>
</dbReference>
<protein>
    <recommendedName>
        <fullName evidence="11">Cysteine--tRNA ligase, cytoplasmic</fullName>
        <ecNumber evidence="2">6.1.1.16</ecNumber>
    </recommendedName>
    <alternativeName>
        <fullName evidence="10">Cysteinyl-tRNA synthetase</fullName>
    </alternativeName>
</protein>
<dbReference type="InterPro" id="IPR032678">
    <property type="entry name" value="tRNA-synt_1_cat_dom"/>
</dbReference>
<dbReference type="GO" id="GO:0004817">
    <property type="term" value="F:cysteine-tRNA ligase activity"/>
    <property type="evidence" value="ECO:0007669"/>
    <property type="project" value="UniProtKB-EC"/>
</dbReference>
<evidence type="ECO:0000256" key="9">
    <source>
        <dbReference type="ARBA" id="ARBA00023146"/>
    </source>
</evidence>
<dbReference type="GO" id="GO:0046872">
    <property type="term" value="F:metal ion binding"/>
    <property type="evidence" value="ECO:0007669"/>
    <property type="project" value="UniProtKB-KW"/>
</dbReference>
<dbReference type="EnsemblMetazoa" id="XM_022807859">
    <property type="protein sequence ID" value="XP_022663594"/>
    <property type="gene ID" value="LOC111251358"/>
</dbReference>
<dbReference type="PANTHER" id="PTHR10890">
    <property type="entry name" value="CYSTEINYL-TRNA SYNTHETASE"/>
    <property type="match status" value="1"/>
</dbReference>
<dbReference type="CTD" id="36784"/>
<evidence type="ECO:0000256" key="3">
    <source>
        <dbReference type="ARBA" id="ARBA00022598"/>
    </source>
</evidence>
<dbReference type="Gene3D" id="1.20.120.1910">
    <property type="entry name" value="Cysteine-tRNA ligase, C-terminal anti-codon recognition domain"/>
    <property type="match status" value="1"/>
</dbReference>
<keyword evidence="5" id="KW-0547">Nucleotide-binding</keyword>
<feature type="domain" description="tRNA synthetases class I catalytic" evidence="13">
    <location>
        <begin position="35"/>
        <end position="425"/>
    </location>
</feature>